<reference evidence="1 2" key="1">
    <citation type="journal article" date="2009" name="PLoS ONE">
        <title>Complete genome sequence of the aerobic CO-oxidizing thermophile Thermomicrobium roseum.</title>
        <authorList>
            <person name="Wu D."/>
            <person name="Raymond J."/>
            <person name="Wu M."/>
            <person name="Chatterji S."/>
            <person name="Ren Q."/>
            <person name="Graham J.E."/>
            <person name="Bryant D.A."/>
            <person name="Robb F."/>
            <person name="Colman A."/>
            <person name="Tallon L.J."/>
            <person name="Badger J.H."/>
            <person name="Madupu R."/>
            <person name="Ward N.L."/>
            <person name="Eisen J.A."/>
        </authorList>
    </citation>
    <scope>NUCLEOTIDE SEQUENCE [LARGE SCALE GENOMIC DNA]</scope>
    <source>
        <strain evidence="2">ATCC 27502 / DSM 5159 / P-2</strain>
    </source>
</reference>
<sequence length="193" mass="21505">MKSIVSERPGNQGTTRGCLPAVLLVALRTSRFASGRRQGERLHEPARSGMLDVHESMRQGGMAMQFDEFIGKVQHRARLASRGEAERVTRAVLETLAERLAGGEAKDLAAQLPMIVKDYILEYPHAGEGRHMSLKEFYERVAERLHAPMPEAAFWARAVMSVVQEAVSAGEIEDVKHQLGPDYAPLFEWEGPR</sequence>
<dbReference type="InterPro" id="IPR018727">
    <property type="entry name" value="DUF2267"/>
</dbReference>
<accession>B9KXQ6</accession>
<evidence type="ECO:0000313" key="2">
    <source>
        <dbReference type="Proteomes" id="UP000000447"/>
    </source>
</evidence>
<dbReference type="AlphaFoldDB" id="B9KXQ6"/>
<dbReference type="STRING" id="309801.trd_0244"/>
<evidence type="ECO:0008006" key="3">
    <source>
        <dbReference type="Google" id="ProtNLM"/>
    </source>
</evidence>
<dbReference type="KEGG" id="tro:trd_0244"/>
<keyword evidence="2" id="KW-1185">Reference proteome</keyword>
<organism evidence="1 2">
    <name type="scientific">Thermomicrobium roseum (strain ATCC 27502 / DSM 5159 / P-2)</name>
    <dbReference type="NCBI Taxonomy" id="309801"/>
    <lineage>
        <taxon>Bacteria</taxon>
        <taxon>Pseudomonadati</taxon>
        <taxon>Thermomicrobiota</taxon>
        <taxon>Thermomicrobia</taxon>
        <taxon>Thermomicrobiales</taxon>
        <taxon>Thermomicrobiaceae</taxon>
        <taxon>Thermomicrobium</taxon>
    </lineage>
</organism>
<evidence type="ECO:0000313" key="1">
    <source>
        <dbReference type="EMBL" id="ACM04968.1"/>
    </source>
</evidence>
<protein>
    <recommendedName>
        <fullName evidence="3">DUF2267 domain-containing protein</fullName>
    </recommendedName>
</protein>
<dbReference type="InterPro" id="IPR038282">
    <property type="entry name" value="DUF2267_sf"/>
</dbReference>
<dbReference type="HOGENOM" id="CLU_1408157_0_0_0"/>
<name>B9KXQ6_THERP</name>
<proteinExistence type="predicted"/>
<dbReference type="Proteomes" id="UP000000447">
    <property type="component" value="Chromosome"/>
</dbReference>
<dbReference type="EMBL" id="CP001275">
    <property type="protein sequence ID" value="ACM04968.1"/>
    <property type="molecule type" value="Genomic_DNA"/>
</dbReference>
<dbReference type="Gene3D" id="1.10.490.110">
    <property type="entry name" value="Uncharacterized conserved protein DUF2267"/>
    <property type="match status" value="1"/>
</dbReference>
<dbReference type="Pfam" id="PF10025">
    <property type="entry name" value="DUF2267"/>
    <property type="match status" value="1"/>
</dbReference>
<gene>
    <name evidence="1" type="ordered locus">trd_0244</name>
</gene>
<dbReference type="eggNOG" id="COG5502">
    <property type="taxonomic scope" value="Bacteria"/>
</dbReference>